<organism evidence="1 2">
    <name type="scientific">Roseomonas populi</name>
    <dbReference type="NCBI Taxonomy" id="3121582"/>
    <lineage>
        <taxon>Bacteria</taxon>
        <taxon>Pseudomonadati</taxon>
        <taxon>Pseudomonadota</taxon>
        <taxon>Alphaproteobacteria</taxon>
        <taxon>Acetobacterales</taxon>
        <taxon>Roseomonadaceae</taxon>
        <taxon>Roseomonas</taxon>
    </lineage>
</organism>
<comment type="caution">
    <text evidence="1">The sequence shown here is derived from an EMBL/GenBank/DDBJ whole genome shotgun (WGS) entry which is preliminary data.</text>
</comment>
<accession>A0ABT1WZ22</accession>
<protein>
    <recommendedName>
        <fullName evidence="3">Lipoprotein</fullName>
    </recommendedName>
</protein>
<evidence type="ECO:0008006" key="3">
    <source>
        <dbReference type="Google" id="ProtNLM"/>
    </source>
</evidence>
<dbReference type="Proteomes" id="UP001524642">
    <property type="component" value="Unassembled WGS sequence"/>
</dbReference>
<proteinExistence type="predicted"/>
<sequence length="142" mass="15069">MLVSSLLAGCAGGAAAPPDPAARQALARFDGLYQGQQIPSGATGNCRTLPRTVWFSVRGGAVELRSSHRRHSAVQRPMMAGTVREDGEVAMNRDGSDRFAAGRIDGDRLAVTEIPGPIGPLTSGNTCIYRYEAERQRAADTK</sequence>
<gene>
    <name evidence="1" type="ORF">NRP21_03445</name>
</gene>
<keyword evidence="2" id="KW-1185">Reference proteome</keyword>
<evidence type="ECO:0000313" key="2">
    <source>
        <dbReference type="Proteomes" id="UP001524642"/>
    </source>
</evidence>
<reference evidence="1 2" key="1">
    <citation type="submission" date="2022-06" db="EMBL/GenBank/DDBJ databases">
        <title>Roseomonas CN29.</title>
        <authorList>
            <person name="Cheng Y."/>
            <person name="He X."/>
        </authorList>
    </citation>
    <scope>NUCLEOTIDE SEQUENCE [LARGE SCALE GENOMIC DNA]</scope>
    <source>
        <strain evidence="1 2">CN29</strain>
    </source>
</reference>
<name>A0ABT1WZ22_9PROT</name>
<dbReference type="RefSeq" id="WP_257714780.1">
    <property type="nucleotide sequence ID" value="NZ_JANJOU010000002.1"/>
</dbReference>
<evidence type="ECO:0000313" key="1">
    <source>
        <dbReference type="EMBL" id="MCR0981100.1"/>
    </source>
</evidence>
<dbReference type="EMBL" id="JANJOU010000002">
    <property type="protein sequence ID" value="MCR0981100.1"/>
    <property type="molecule type" value="Genomic_DNA"/>
</dbReference>